<dbReference type="SUPFAM" id="SSF89232">
    <property type="entry name" value="Hypothetical protein TM1070"/>
    <property type="match status" value="2"/>
</dbReference>
<feature type="signal peptide" evidence="1">
    <location>
        <begin position="1"/>
        <end position="24"/>
    </location>
</feature>
<dbReference type="EMBL" id="FMSV02000504">
    <property type="protein sequence ID" value="SEH06767.1"/>
    <property type="molecule type" value="Genomic_DNA"/>
</dbReference>
<keyword evidence="1" id="KW-0732">Signal</keyword>
<keyword evidence="3" id="KW-1185">Reference proteome</keyword>
<reference evidence="2 3" key="1">
    <citation type="submission" date="2016-10" db="EMBL/GenBank/DDBJ databases">
        <authorList>
            <person name="de Groot N.N."/>
        </authorList>
    </citation>
    <scope>NUCLEOTIDE SEQUENCE [LARGE SCALE GENOMIC DNA]</scope>
    <source>
        <strain evidence="2">MBHS1</strain>
    </source>
</reference>
<gene>
    <name evidence="2" type="ORF">MBHS_02633</name>
</gene>
<organism evidence="2 3">
    <name type="scientific">Candidatus Venteria ishoeyi</name>
    <dbReference type="NCBI Taxonomy" id="1899563"/>
    <lineage>
        <taxon>Bacteria</taxon>
        <taxon>Pseudomonadati</taxon>
        <taxon>Pseudomonadota</taxon>
        <taxon>Gammaproteobacteria</taxon>
        <taxon>Thiotrichales</taxon>
        <taxon>Thiotrichaceae</taxon>
        <taxon>Venteria</taxon>
    </lineage>
</organism>
<evidence type="ECO:0000313" key="2">
    <source>
        <dbReference type="EMBL" id="SEH06767.1"/>
    </source>
</evidence>
<dbReference type="RefSeq" id="WP_103920513.1">
    <property type="nucleotide sequence ID" value="NZ_FMSV02000504.1"/>
</dbReference>
<feature type="chain" id="PRO_5015003308" evidence="1">
    <location>
        <begin position="25"/>
        <end position="687"/>
    </location>
</feature>
<name>A0A1H6F9I8_9GAMM</name>
<dbReference type="InterPro" id="IPR036698">
    <property type="entry name" value="TM1070-like_sf"/>
</dbReference>
<evidence type="ECO:0000313" key="3">
    <source>
        <dbReference type="Proteomes" id="UP000236724"/>
    </source>
</evidence>
<sequence>MIKLIYTKIFYVAALFLLANSAFASPVILNMDTHPQDRGWVTSCYNTGSSSLDNGILKIDSDTCYSFRPQLETTEYSDTGWVVKTRMRIADSQILQYDELSSNNQTLVDANGNPFSNNTFIDPEDLVLAHIELSDDIRYAKLSFYADRVKLNGYYQEIKLDMSQFHEFRLVGDLTSIRLYVDGALAINWRDVVNYGNQERFYLNMRHLSFGINNNNYSSYINEISYPGVRSVTEWDSFEYDLSAPMTGDDIQDEGMYVQYMPEGYIGEGILEFVGVLNSSAQTAAGEYQVYYSDGSSQIFPVSFPPYQRSSLDIRGLGVKQDTRFASVLKTDRRTTATLIHYEQGKALGANFTTATNTRWGIAEGFASLHTEDYLNLFNPGDEMVEVEVKIHPEHRLRNDLVLRVHSKSRATLPVHEFFKEESLPFPYGITVKSTGPVVAALSRHDAGFGDGMLFMATPGMGETSGYVAEGLATKNNYEYFDVLNLNTFPINLELSIHYIDGISQTTKHYISGYNQWTGITLTDNNIVTRPDIAYAVEYQATAYYNHNLNAPVIANFIHAQAGRMEGVRFQQDSHRYWEFAEGFRSANQAAVQEHLAIFNPSNEAANGTITFYYDDGLNPTVVPFKVSSYGKASFALHKLTELRQAHSWGGISYGIHINSNVGVIAHFSHQDKNLGGGFALNGTGWD</sequence>
<accession>A0A1H6F9I8</accession>
<proteinExistence type="predicted"/>
<evidence type="ECO:0000256" key="1">
    <source>
        <dbReference type="SAM" id="SignalP"/>
    </source>
</evidence>
<dbReference type="OrthoDB" id="5627713at2"/>
<dbReference type="Proteomes" id="UP000236724">
    <property type="component" value="Unassembled WGS sequence"/>
</dbReference>
<dbReference type="Gene3D" id="2.60.290.11">
    <property type="entry name" value="TM1070-like"/>
    <property type="match status" value="2"/>
</dbReference>
<protein>
    <submittedName>
        <fullName evidence="2">Sensory rhodopsin transducer</fullName>
    </submittedName>
</protein>
<dbReference type="AlphaFoldDB" id="A0A1H6F9I8"/>